<dbReference type="Proteomes" id="UP000681526">
    <property type="component" value="Unassembled WGS sequence"/>
</dbReference>
<keyword evidence="2" id="KW-1185">Reference proteome</keyword>
<evidence type="ECO:0000313" key="1">
    <source>
        <dbReference type="EMBL" id="CAG5091034.1"/>
    </source>
</evidence>
<comment type="caution">
    <text evidence="1">The sequence shown here is derived from an EMBL/GenBank/DDBJ whole genome shotgun (WGS) entry which is preliminary data.</text>
</comment>
<reference evidence="1 2" key="1">
    <citation type="submission" date="2021-04" db="EMBL/GenBank/DDBJ databases">
        <authorList>
            <person name="Rakotoarivonina H."/>
        </authorList>
    </citation>
    <scope>NUCLEOTIDE SEQUENCE [LARGE SCALE GENOMIC DNA]</scope>
    <source>
        <strain evidence="1 2">XE</strain>
    </source>
</reference>
<protein>
    <submittedName>
        <fullName evidence="1">Uncharacterized protein</fullName>
    </submittedName>
</protein>
<evidence type="ECO:0000313" key="2">
    <source>
        <dbReference type="Proteomes" id="UP000681526"/>
    </source>
</evidence>
<gene>
    <name evidence="1" type="primary">txxe 2998</name>
    <name evidence="1" type="ORF">TXXE_14890</name>
</gene>
<dbReference type="EMBL" id="CAJRAY010000078">
    <property type="protein sequence ID" value="CAG5091034.1"/>
    <property type="molecule type" value="Genomic_DNA"/>
</dbReference>
<organism evidence="1 2">
    <name type="scientific">Thermobacillus xylanilyticus</name>
    <dbReference type="NCBI Taxonomy" id="76633"/>
    <lineage>
        <taxon>Bacteria</taxon>
        <taxon>Bacillati</taxon>
        <taxon>Bacillota</taxon>
        <taxon>Bacilli</taxon>
        <taxon>Bacillales</taxon>
        <taxon>Paenibacillaceae</taxon>
        <taxon>Thermobacillus</taxon>
    </lineage>
</organism>
<accession>A0ABN7S5N2</accession>
<name>A0ABN7S5N2_THEXY</name>
<proteinExistence type="predicted"/>
<sequence>MKLRKRYVLIAAAIVVILLWMASFFSPEGAIRRYMVLHLHPISAFTSKITDMERYDLQYGHLYDVSGYEDRMTRDELSVFYVKKKGPFWYVGSVGSAP</sequence>
<dbReference type="RefSeq" id="WP_213485377.1">
    <property type="nucleotide sequence ID" value="NZ_CAJRAY010000078.1"/>
</dbReference>